<proteinExistence type="predicted"/>
<name>A0A7Y3TYS4_9GAMM</name>
<dbReference type="AlphaFoldDB" id="A0A7Y3TYS4"/>
<dbReference type="EMBL" id="JABFHI010000005">
    <property type="protein sequence ID" value="NOG32463.1"/>
    <property type="molecule type" value="Genomic_DNA"/>
</dbReference>
<organism evidence="1 2">
    <name type="scientific">Vreelandella azerica</name>
    <dbReference type="NCBI Taxonomy" id="2732867"/>
    <lineage>
        <taxon>Bacteria</taxon>
        <taxon>Pseudomonadati</taxon>
        <taxon>Pseudomonadota</taxon>
        <taxon>Gammaproteobacteria</taxon>
        <taxon>Oceanospirillales</taxon>
        <taxon>Halomonadaceae</taxon>
        <taxon>Vreelandella</taxon>
    </lineage>
</organism>
<sequence>MSAPWQVSSWYLKAQRLRGWKICKGRTSGCPANAFLGGFLTQVYELEQKGFDSKTFADYRELGGHDAVISALLSGDVEAGFVRSGIVEDWLAQGRLQPGQLSVIEAHPADPYFPLVHSTRLYPEWALAAMPHVPMEDIRRVSNALLQLNGVLAKRSSLSPLTRPRIICQWNWPPALWALLPLRPKT</sequence>
<comment type="caution">
    <text evidence="1">The sequence shown here is derived from an EMBL/GenBank/DDBJ whole genome shotgun (WGS) entry which is preliminary data.</text>
</comment>
<dbReference type="SUPFAM" id="SSF53850">
    <property type="entry name" value="Periplasmic binding protein-like II"/>
    <property type="match status" value="1"/>
</dbReference>
<keyword evidence="2" id="KW-1185">Reference proteome</keyword>
<reference evidence="1 2" key="2">
    <citation type="submission" date="2020-06" db="EMBL/GenBank/DDBJ databases">
        <title>Halomonas songnenensis sp. nov., a moderately halophilic bacterium isolated from saline and alkaline soils.</title>
        <authorList>
            <person name="Jiang J."/>
            <person name="Pan Y."/>
        </authorList>
    </citation>
    <scope>NUCLEOTIDE SEQUENCE [LARGE SCALE GENOMIC DNA]</scope>
    <source>
        <strain evidence="1 2">TBZ9</strain>
    </source>
</reference>
<protein>
    <submittedName>
        <fullName evidence="1">PhnD/SsuA/transferrin family substrate-binding protein</fullName>
    </submittedName>
</protein>
<evidence type="ECO:0000313" key="2">
    <source>
        <dbReference type="Proteomes" id="UP000588806"/>
    </source>
</evidence>
<dbReference type="Proteomes" id="UP000588806">
    <property type="component" value="Unassembled WGS sequence"/>
</dbReference>
<dbReference type="Gene3D" id="3.40.190.10">
    <property type="entry name" value="Periplasmic binding protein-like II"/>
    <property type="match status" value="1"/>
</dbReference>
<accession>A0A7Y3TYS4</accession>
<gene>
    <name evidence="1" type="ORF">HLB35_13155</name>
</gene>
<reference evidence="1 2" key="1">
    <citation type="submission" date="2020-05" db="EMBL/GenBank/DDBJ databases">
        <authorList>
            <person name="Ruan W."/>
            <person name="Jeon C.O."/>
            <person name="Chun B.H."/>
        </authorList>
    </citation>
    <scope>NUCLEOTIDE SEQUENCE [LARGE SCALE GENOMIC DNA]</scope>
    <source>
        <strain evidence="1 2">TBZ9</strain>
    </source>
</reference>
<evidence type="ECO:0000313" key="1">
    <source>
        <dbReference type="EMBL" id="NOG32463.1"/>
    </source>
</evidence>
<dbReference type="Pfam" id="PF12974">
    <property type="entry name" value="Phosphonate-bd"/>
    <property type="match status" value="1"/>
</dbReference>